<dbReference type="EC" id="2.8.4.2" evidence="3"/>
<dbReference type="SUPFAM" id="SSF52788">
    <property type="entry name" value="Phosphotyrosine protein phosphatases I"/>
    <property type="match status" value="1"/>
</dbReference>
<reference evidence="3 4" key="1">
    <citation type="submission" date="2019-02" db="EMBL/GenBank/DDBJ databases">
        <title>Deep-cultivation of Planctomycetes and their phenomic and genomic characterization uncovers novel biology.</title>
        <authorList>
            <person name="Wiegand S."/>
            <person name="Jogler M."/>
            <person name="Boedeker C."/>
            <person name="Pinto D."/>
            <person name="Vollmers J."/>
            <person name="Rivas-Marin E."/>
            <person name="Kohn T."/>
            <person name="Peeters S.H."/>
            <person name="Heuer A."/>
            <person name="Rast P."/>
            <person name="Oberbeckmann S."/>
            <person name="Bunk B."/>
            <person name="Jeske O."/>
            <person name="Meyerdierks A."/>
            <person name="Storesund J.E."/>
            <person name="Kallscheuer N."/>
            <person name="Luecker S."/>
            <person name="Lage O.M."/>
            <person name="Pohl T."/>
            <person name="Merkel B.J."/>
            <person name="Hornburger P."/>
            <person name="Mueller R.-W."/>
            <person name="Bruemmer F."/>
            <person name="Labrenz M."/>
            <person name="Spormann A.M."/>
            <person name="Op den Camp H."/>
            <person name="Overmann J."/>
            <person name="Amann R."/>
            <person name="Jetten M.S.M."/>
            <person name="Mascher T."/>
            <person name="Medema M.H."/>
            <person name="Devos D.P."/>
            <person name="Kaster A.-K."/>
            <person name="Ovreas L."/>
            <person name="Rohde M."/>
            <person name="Galperin M.Y."/>
            <person name="Jogler C."/>
        </authorList>
    </citation>
    <scope>NUCLEOTIDE SEQUENCE [LARGE SCALE GENOMIC DNA]</scope>
    <source>
        <strain evidence="3 4">ETA_A8</strain>
    </source>
</reference>
<dbReference type="GO" id="GO:0046685">
    <property type="term" value="P:response to arsenic-containing substance"/>
    <property type="evidence" value="ECO:0007669"/>
    <property type="project" value="UniProtKB-KW"/>
</dbReference>
<dbReference type="GO" id="GO:0102100">
    <property type="term" value="F:mycothiol-arsenate ligase activity"/>
    <property type="evidence" value="ECO:0007669"/>
    <property type="project" value="UniProtKB-EC"/>
</dbReference>
<dbReference type="InterPro" id="IPR036196">
    <property type="entry name" value="Ptyr_pPase_sf"/>
</dbReference>
<dbReference type="RefSeq" id="WP_145085715.1">
    <property type="nucleotide sequence ID" value="NZ_CP036274.1"/>
</dbReference>
<protein>
    <submittedName>
        <fullName evidence="3">Arsenate-mycothiol transferase ArsC2</fullName>
        <ecNumber evidence="3">2.8.4.2</ecNumber>
    </submittedName>
</protein>
<accession>A0A517Y6V5</accession>
<dbReference type="PANTHER" id="PTHR43428">
    <property type="entry name" value="ARSENATE REDUCTASE"/>
    <property type="match status" value="1"/>
</dbReference>
<dbReference type="Gene3D" id="3.40.50.2300">
    <property type="match status" value="1"/>
</dbReference>
<evidence type="ECO:0000259" key="2">
    <source>
        <dbReference type="SMART" id="SM00226"/>
    </source>
</evidence>
<proteinExistence type="predicted"/>
<dbReference type="PANTHER" id="PTHR43428:SF1">
    <property type="entry name" value="ARSENATE REDUCTASE"/>
    <property type="match status" value="1"/>
</dbReference>
<dbReference type="AlphaFoldDB" id="A0A517Y6V5"/>
<keyword evidence="1" id="KW-0059">Arsenical resistance</keyword>
<keyword evidence="4" id="KW-1185">Reference proteome</keyword>
<dbReference type="Pfam" id="PF01451">
    <property type="entry name" value="LMWPc"/>
    <property type="match status" value="1"/>
</dbReference>
<dbReference type="InterPro" id="IPR023485">
    <property type="entry name" value="Ptyr_pPase"/>
</dbReference>
<dbReference type="OrthoDB" id="9784339at2"/>
<dbReference type="SMART" id="SM00226">
    <property type="entry name" value="LMWPc"/>
    <property type="match status" value="1"/>
</dbReference>
<organism evidence="3 4">
    <name type="scientific">Anatilimnocola aggregata</name>
    <dbReference type="NCBI Taxonomy" id="2528021"/>
    <lineage>
        <taxon>Bacteria</taxon>
        <taxon>Pseudomonadati</taxon>
        <taxon>Planctomycetota</taxon>
        <taxon>Planctomycetia</taxon>
        <taxon>Pirellulales</taxon>
        <taxon>Pirellulaceae</taxon>
        <taxon>Anatilimnocola</taxon>
    </lineage>
</organism>
<name>A0A517Y6V5_9BACT</name>
<dbReference type="EMBL" id="CP036274">
    <property type="protein sequence ID" value="QDU25946.1"/>
    <property type="molecule type" value="Genomic_DNA"/>
</dbReference>
<dbReference type="CDD" id="cd16345">
    <property type="entry name" value="LMWP_ArsC"/>
    <property type="match status" value="1"/>
</dbReference>
<evidence type="ECO:0000313" key="4">
    <source>
        <dbReference type="Proteomes" id="UP000315017"/>
    </source>
</evidence>
<keyword evidence="3" id="KW-0808">Transferase</keyword>
<evidence type="ECO:0000313" key="3">
    <source>
        <dbReference type="EMBL" id="QDU25946.1"/>
    </source>
</evidence>
<gene>
    <name evidence="3" type="primary">arsC2</name>
    <name evidence="3" type="ORF">ETAA8_10180</name>
</gene>
<dbReference type="KEGG" id="aagg:ETAA8_10180"/>
<feature type="domain" description="Phosphotyrosine protein phosphatase I" evidence="2">
    <location>
        <begin position="4"/>
        <end position="138"/>
    </location>
</feature>
<dbReference type="Proteomes" id="UP000315017">
    <property type="component" value="Chromosome"/>
</dbReference>
<sequence length="148" mass="16602">MRKLKVLFLCTGNSCRSVMGETQLRHIAGDRFEVHSAGTSPKGINPIARQVLEETGVDTDGIRSKHLSEFLESEIDYAIIVCDDAAESCPRAWPGLRNKLLWPFEDPPAFPGTEAEKLNKFREVRDAIRQRLTSWVAELEASGAFEQK</sequence>
<evidence type="ECO:0000256" key="1">
    <source>
        <dbReference type="ARBA" id="ARBA00022849"/>
    </source>
</evidence>